<comment type="caution">
    <text evidence="2">The sequence shown here is derived from an EMBL/GenBank/DDBJ whole genome shotgun (WGS) entry which is preliminary data.</text>
</comment>
<keyword evidence="3" id="KW-1185">Reference proteome</keyword>
<dbReference type="Gene3D" id="3.40.525.10">
    <property type="entry name" value="CRAL-TRIO lipid binding domain"/>
    <property type="match status" value="1"/>
</dbReference>
<evidence type="ECO:0000313" key="3">
    <source>
        <dbReference type="Proteomes" id="UP000240830"/>
    </source>
</evidence>
<dbReference type="InterPro" id="IPR036273">
    <property type="entry name" value="CRAL/TRIO_N_dom_sf"/>
</dbReference>
<dbReference type="Pfam" id="PF03765">
    <property type="entry name" value="CRAL_TRIO_N"/>
    <property type="match status" value="1"/>
</dbReference>
<dbReference type="InterPro" id="IPR011074">
    <property type="entry name" value="CRAL/TRIO_N_dom"/>
</dbReference>
<reference evidence="2 3" key="1">
    <citation type="submission" date="2016-10" db="EMBL/GenBank/DDBJ databases">
        <title>The genome of Paramicrosporidium saccamoebae is the missing link in understanding Cryptomycota and Microsporidia evolution.</title>
        <authorList>
            <person name="Quandt C.A."/>
            <person name="Beaudet D."/>
            <person name="Corsaro D."/>
            <person name="Michel R."/>
            <person name="Corradi N."/>
            <person name="James T."/>
        </authorList>
    </citation>
    <scope>NUCLEOTIDE SEQUENCE [LARGE SCALE GENOMIC DNA]</scope>
    <source>
        <strain evidence="2 3">KSL3</strain>
    </source>
</reference>
<dbReference type="SMART" id="SM00516">
    <property type="entry name" value="SEC14"/>
    <property type="match status" value="1"/>
</dbReference>
<dbReference type="InterPro" id="IPR052432">
    <property type="entry name" value="PITP/CRAL-TRIO"/>
</dbReference>
<gene>
    <name evidence="2" type="ORF">PSACC_02522</name>
</gene>
<accession>A0A2H9TIU8</accession>
<name>A0A2H9TIU8_9FUNG</name>
<evidence type="ECO:0000313" key="2">
    <source>
        <dbReference type="EMBL" id="PJF17673.1"/>
    </source>
</evidence>
<dbReference type="Proteomes" id="UP000240830">
    <property type="component" value="Unassembled WGS sequence"/>
</dbReference>
<dbReference type="AlphaFoldDB" id="A0A2H9TIU8"/>
<dbReference type="InterPro" id="IPR001251">
    <property type="entry name" value="CRAL-TRIO_dom"/>
</dbReference>
<dbReference type="Pfam" id="PF00650">
    <property type="entry name" value="CRAL_TRIO"/>
    <property type="match status" value="1"/>
</dbReference>
<feature type="domain" description="CRAL-TRIO" evidence="1">
    <location>
        <begin position="185"/>
        <end position="344"/>
    </location>
</feature>
<dbReference type="InterPro" id="IPR036865">
    <property type="entry name" value="CRAL-TRIO_dom_sf"/>
</dbReference>
<proteinExistence type="predicted"/>
<evidence type="ECO:0000259" key="1">
    <source>
        <dbReference type="PROSITE" id="PS50191"/>
    </source>
</evidence>
<dbReference type="PROSITE" id="PS50191">
    <property type="entry name" value="CRAL_TRIO"/>
    <property type="match status" value="1"/>
</dbReference>
<dbReference type="SUPFAM" id="SSF46938">
    <property type="entry name" value="CRAL/TRIO N-terminal domain"/>
    <property type="match status" value="1"/>
</dbReference>
<sequence length="474" mass="54966">MPIEELPTLGHKVAMEKDQLRDSCTSIETLTSENSLVKLKTAPSARSTEALATPPNTGHLHNLTTEQREKLFQLWEMLFDYFSAPFDRTPSKRQKEVSLERLDGCLQDAYERKETTVTEGESTAFESNPLTGEMFSQCSTDDSDRTVLRYLRARKWVVPDAFNMLTDALKWRHSSGLRELMCEGERKIKMSLMEGGKNFFWKTDKDGRLVCYIRSRLHDKNAQTLAESIDFTILTVEVGRRLRDHEDQLVTVIFDLRDAPLSSLDVGMMQFMVQALQSFYPEILGKCLVMEAPWIFNGFWKMVRPLLDPAVAAKIEFIKQADLTTYVDADKIPLEYGGTDVFSYQYTLPQITDYPRPASESESQLLLTRLEVLKTRFVECTREMHSFMARVDSPLELESLLLPHRERRDEIKKQLQNCYRQFDTLVLPKTHYHRIGVLDEDWRVDWSRYKSPPSPPECRMSAPPILEEKLYCKK</sequence>
<dbReference type="PANTHER" id="PTHR46590:SF1">
    <property type="entry name" value="PHOSPHATIDYLINOSITOL TRANSFER PROTEIN CSR1"/>
    <property type="match status" value="1"/>
</dbReference>
<organism evidence="2 3">
    <name type="scientific">Paramicrosporidium saccamoebae</name>
    <dbReference type="NCBI Taxonomy" id="1246581"/>
    <lineage>
        <taxon>Eukaryota</taxon>
        <taxon>Fungi</taxon>
        <taxon>Fungi incertae sedis</taxon>
        <taxon>Cryptomycota</taxon>
        <taxon>Cryptomycota incertae sedis</taxon>
        <taxon>Paramicrosporidium</taxon>
    </lineage>
</organism>
<protein>
    <recommendedName>
        <fullName evidence="1">CRAL-TRIO domain-containing protein</fullName>
    </recommendedName>
</protein>
<dbReference type="SMART" id="SM01100">
    <property type="entry name" value="CRAL_TRIO_N"/>
    <property type="match status" value="1"/>
</dbReference>
<dbReference type="CDD" id="cd00170">
    <property type="entry name" value="SEC14"/>
    <property type="match status" value="1"/>
</dbReference>
<dbReference type="EMBL" id="MTSL01000167">
    <property type="protein sequence ID" value="PJF17673.1"/>
    <property type="molecule type" value="Genomic_DNA"/>
</dbReference>
<dbReference type="OrthoDB" id="43460at2759"/>
<dbReference type="PANTHER" id="PTHR46590">
    <property type="entry name" value="PHOSPHATIDYLINOSITOL TRANSFER PROTEIN CSR1-RELATED"/>
    <property type="match status" value="1"/>
</dbReference>
<dbReference type="SUPFAM" id="SSF52087">
    <property type="entry name" value="CRAL/TRIO domain"/>
    <property type="match status" value="1"/>
</dbReference>